<protein>
    <submittedName>
        <fullName evidence="1">Uncharacterized protein</fullName>
    </submittedName>
</protein>
<accession>A0AAE0XMY3</accession>
<sequence>MVTSLARCVESGGKTQVMRRSTWWKQKAEAQHRGMMTITAKDCKSLKIVCEKMQPNRGRIRLETCDVKSLKLT</sequence>
<keyword evidence="2" id="KW-1185">Reference proteome</keyword>
<comment type="caution">
    <text evidence="1">The sequence shown here is derived from an EMBL/GenBank/DDBJ whole genome shotgun (WGS) entry which is preliminary data.</text>
</comment>
<proteinExistence type="predicted"/>
<reference evidence="1" key="1">
    <citation type="journal article" date="2023" name="G3 (Bethesda)">
        <title>A reference genome for the long-term kleptoplast-retaining sea slug Elysia crispata morphotype clarki.</title>
        <authorList>
            <person name="Eastman K.E."/>
            <person name="Pendleton A.L."/>
            <person name="Shaikh M.A."/>
            <person name="Suttiyut T."/>
            <person name="Ogas R."/>
            <person name="Tomko P."/>
            <person name="Gavelis G."/>
            <person name="Widhalm J.R."/>
            <person name="Wisecaver J.H."/>
        </authorList>
    </citation>
    <scope>NUCLEOTIDE SEQUENCE</scope>
    <source>
        <strain evidence="1">ECLA1</strain>
    </source>
</reference>
<dbReference type="AlphaFoldDB" id="A0AAE0XMY3"/>
<gene>
    <name evidence="1" type="ORF">RRG08_031204</name>
</gene>
<evidence type="ECO:0000313" key="2">
    <source>
        <dbReference type="Proteomes" id="UP001283361"/>
    </source>
</evidence>
<dbReference type="EMBL" id="JAWDGP010008010">
    <property type="protein sequence ID" value="KAK3697440.1"/>
    <property type="molecule type" value="Genomic_DNA"/>
</dbReference>
<evidence type="ECO:0000313" key="1">
    <source>
        <dbReference type="EMBL" id="KAK3697440.1"/>
    </source>
</evidence>
<name>A0AAE0XMY3_9GAST</name>
<dbReference type="Proteomes" id="UP001283361">
    <property type="component" value="Unassembled WGS sequence"/>
</dbReference>
<organism evidence="1 2">
    <name type="scientific">Elysia crispata</name>
    <name type="common">lettuce slug</name>
    <dbReference type="NCBI Taxonomy" id="231223"/>
    <lineage>
        <taxon>Eukaryota</taxon>
        <taxon>Metazoa</taxon>
        <taxon>Spiralia</taxon>
        <taxon>Lophotrochozoa</taxon>
        <taxon>Mollusca</taxon>
        <taxon>Gastropoda</taxon>
        <taxon>Heterobranchia</taxon>
        <taxon>Euthyneura</taxon>
        <taxon>Panpulmonata</taxon>
        <taxon>Sacoglossa</taxon>
        <taxon>Placobranchoidea</taxon>
        <taxon>Plakobranchidae</taxon>
        <taxon>Elysia</taxon>
    </lineage>
</organism>